<keyword evidence="1" id="KW-1185">Reference proteome</keyword>
<organism evidence="1 2">
    <name type="scientific">Romanomermis culicivorax</name>
    <name type="common">Nematode worm</name>
    <dbReference type="NCBI Taxonomy" id="13658"/>
    <lineage>
        <taxon>Eukaryota</taxon>
        <taxon>Metazoa</taxon>
        <taxon>Ecdysozoa</taxon>
        <taxon>Nematoda</taxon>
        <taxon>Enoplea</taxon>
        <taxon>Dorylaimia</taxon>
        <taxon>Mermithida</taxon>
        <taxon>Mermithoidea</taxon>
        <taxon>Mermithidae</taxon>
        <taxon>Romanomermis</taxon>
    </lineage>
</organism>
<dbReference type="AlphaFoldDB" id="A0A915KAG0"/>
<evidence type="ECO:0000313" key="1">
    <source>
        <dbReference type="Proteomes" id="UP000887565"/>
    </source>
</evidence>
<dbReference type="WBParaSite" id="nRc.2.0.1.t34903-RA">
    <property type="protein sequence ID" value="nRc.2.0.1.t34903-RA"/>
    <property type="gene ID" value="nRc.2.0.1.g34903"/>
</dbReference>
<dbReference type="Proteomes" id="UP000887565">
    <property type="component" value="Unplaced"/>
</dbReference>
<name>A0A915KAG0_ROMCU</name>
<sequence length="97" mass="11281">MHHDKKSIQGPLPNVKIVDFPDDFVLRERYGLILTVRPLWETRRNLVHLLIYCSTTNSAGQLRRMNYLTFEEDNSFILTTCGIAHSRHYIPPITLTA</sequence>
<reference evidence="2" key="1">
    <citation type="submission" date="2022-11" db="UniProtKB">
        <authorList>
            <consortium name="WormBaseParasite"/>
        </authorList>
    </citation>
    <scope>IDENTIFICATION</scope>
</reference>
<evidence type="ECO:0000313" key="2">
    <source>
        <dbReference type="WBParaSite" id="nRc.2.0.1.t34903-RA"/>
    </source>
</evidence>
<proteinExistence type="predicted"/>
<protein>
    <submittedName>
        <fullName evidence="2">Uncharacterized protein</fullName>
    </submittedName>
</protein>
<accession>A0A915KAG0</accession>